<evidence type="ECO:0000313" key="1">
    <source>
        <dbReference type="EMBL" id="MCB2407471.1"/>
    </source>
</evidence>
<evidence type="ECO:0000313" key="2">
    <source>
        <dbReference type="Proteomes" id="UP001165296"/>
    </source>
</evidence>
<organism evidence="1 2">
    <name type="scientific">Hymenobacter lucidus</name>
    <dbReference type="NCBI Taxonomy" id="2880930"/>
    <lineage>
        <taxon>Bacteria</taxon>
        <taxon>Pseudomonadati</taxon>
        <taxon>Bacteroidota</taxon>
        <taxon>Cytophagia</taxon>
        <taxon>Cytophagales</taxon>
        <taxon>Hymenobacteraceae</taxon>
        <taxon>Hymenobacter</taxon>
    </lineage>
</organism>
<dbReference type="RefSeq" id="WP_226173272.1">
    <property type="nucleotide sequence ID" value="NZ_JAJADR010000001.1"/>
</dbReference>
<dbReference type="Proteomes" id="UP001165296">
    <property type="component" value="Unassembled WGS sequence"/>
</dbReference>
<accession>A0ABS8ANW6</accession>
<keyword evidence="2" id="KW-1185">Reference proteome</keyword>
<protein>
    <submittedName>
        <fullName evidence="1">Uncharacterized protein</fullName>
    </submittedName>
</protein>
<sequence>MFNFEKQPSRIVFAVSMDDDWDCTFDVTVAYGTIEAHMHFYGQPDTWSQFGKQLLNFPRNPADSAVFEGGVNTKGYDFMCLKAYCYDAGGHTALKVIIDNNAEEPRECRIEFSILSEPASLTQLGRLLAGWDVRTVSERIWEAQTS</sequence>
<gene>
    <name evidence="1" type="ORF">LGH74_05745</name>
</gene>
<name>A0ABS8ANW6_9BACT</name>
<comment type="caution">
    <text evidence="1">The sequence shown here is derived from an EMBL/GenBank/DDBJ whole genome shotgun (WGS) entry which is preliminary data.</text>
</comment>
<proteinExistence type="predicted"/>
<reference evidence="1" key="1">
    <citation type="submission" date="2021-10" db="EMBL/GenBank/DDBJ databases">
        <authorList>
            <person name="Dean J.D."/>
            <person name="Kim M.K."/>
            <person name="Newey C.N."/>
            <person name="Stoker T.S."/>
            <person name="Thompson D.W."/>
            <person name="Grose J.H."/>
        </authorList>
    </citation>
    <scope>NUCLEOTIDE SEQUENCE</scope>
    <source>
        <strain evidence="1">BT178</strain>
    </source>
</reference>
<dbReference type="EMBL" id="JAJADR010000001">
    <property type="protein sequence ID" value="MCB2407471.1"/>
    <property type="molecule type" value="Genomic_DNA"/>
</dbReference>